<dbReference type="PANTHER" id="PTHR43441">
    <property type="entry name" value="RIBOSOMAL-PROTEIN-SERINE ACETYLTRANSFERASE"/>
    <property type="match status" value="1"/>
</dbReference>
<dbReference type="RefSeq" id="WP_311554349.1">
    <property type="nucleotide sequence ID" value="NZ_JAVREJ010000001.1"/>
</dbReference>
<dbReference type="GO" id="GO:0016740">
    <property type="term" value="F:transferase activity"/>
    <property type="evidence" value="ECO:0007669"/>
    <property type="project" value="UniProtKB-KW"/>
</dbReference>
<organism evidence="2 3">
    <name type="scientific">Pseudonocardia charpentierae</name>
    <dbReference type="NCBI Taxonomy" id="3075545"/>
    <lineage>
        <taxon>Bacteria</taxon>
        <taxon>Bacillati</taxon>
        <taxon>Actinomycetota</taxon>
        <taxon>Actinomycetes</taxon>
        <taxon>Pseudonocardiales</taxon>
        <taxon>Pseudonocardiaceae</taxon>
        <taxon>Pseudonocardia</taxon>
    </lineage>
</organism>
<dbReference type="Proteomes" id="UP001183202">
    <property type="component" value="Unassembled WGS sequence"/>
</dbReference>
<dbReference type="Gene3D" id="3.40.630.30">
    <property type="match status" value="1"/>
</dbReference>
<name>A0ABU2N3F6_9PSEU</name>
<protein>
    <submittedName>
        <fullName evidence="2">GNAT family protein</fullName>
        <ecNumber evidence="2">2.-.-.-</ecNumber>
    </submittedName>
</protein>
<feature type="domain" description="N-acetyltransferase" evidence="1">
    <location>
        <begin position="45"/>
        <end position="189"/>
    </location>
</feature>
<keyword evidence="3" id="KW-1185">Reference proteome</keyword>
<reference evidence="3" key="1">
    <citation type="submission" date="2023-07" db="EMBL/GenBank/DDBJ databases">
        <title>30 novel species of actinomycetes from the DSMZ collection.</title>
        <authorList>
            <person name="Nouioui I."/>
        </authorList>
    </citation>
    <scope>NUCLEOTIDE SEQUENCE [LARGE SCALE GENOMIC DNA]</scope>
    <source>
        <strain evidence="3">DSM 45834</strain>
    </source>
</reference>
<dbReference type="SUPFAM" id="SSF55729">
    <property type="entry name" value="Acyl-CoA N-acyltransferases (Nat)"/>
    <property type="match status" value="1"/>
</dbReference>
<proteinExistence type="predicted"/>
<dbReference type="InterPro" id="IPR000182">
    <property type="entry name" value="GNAT_dom"/>
</dbReference>
<dbReference type="InterPro" id="IPR051908">
    <property type="entry name" value="Ribosomal_N-acetyltransferase"/>
</dbReference>
<evidence type="ECO:0000313" key="2">
    <source>
        <dbReference type="EMBL" id="MDT0348455.1"/>
    </source>
</evidence>
<gene>
    <name evidence="2" type="ORF">RM445_02820</name>
</gene>
<dbReference type="PROSITE" id="PS51186">
    <property type="entry name" value="GNAT"/>
    <property type="match status" value="1"/>
</dbReference>
<dbReference type="InterPro" id="IPR016181">
    <property type="entry name" value="Acyl_CoA_acyltransferase"/>
</dbReference>
<evidence type="ECO:0000313" key="3">
    <source>
        <dbReference type="Proteomes" id="UP001183202"/>
    </source>
</evidence>
<sequence>MPWDPWPPRRLVLCTPRLELRPDDDGGLFELADEARRGVHAPEVMPFVTAWTDDDPENRALNTLRWHWQKRAALRPESWSLQFLVRLDGRVVGTQALGATDFAVTRGVHTGSWLGLRHQGRGIGTEMRAAVLMFAFDHLGATHARSAAFVDNPASLRVSEKLGYRPDGTEIIARRGKLAEDVRLLLERDLFRRPDWALEVEGLEACLPMLGVSRG</sequence>
<dbReference type="PANTHER" id="PTHR43441:SF11">
    <property type="entry name" value="RIBOSOMAL-PROTEIN-SERINE ACETYLTRANSFERASE"/>
    <property type="match status" value="1"/>
</dbReference>
<keyword evidence="2" id="KW-0808">Transferase</keyword>
<accession>A0ABU2N3F6</accession>
<comment type="caution">
    <text evidence="2">The sequence shown here is derived from an EMBL/GenBank/DDBJ whole genome shotgun (WGS) entry which is preliminary data.</text>
</comment>
<dbReference type="EC" id="2.-.-.-" evidence="2"/>
<dbReference type="Pfam" id="PF13302">
    <property type="entry name" value="Acetyltransf_3"/>
    <property type="match status" value="1"/>
</dbReference>
<evidence type="ECO:0000259" key="1">
    <source>
        <dbReference type="PROSITE" id="PS51186"/>
    </source>
</evidence>
<dbReference type="EMBL" id="JAVREJ010000001">
    <property type="protein sequence ID" value="MDT0348455.1"/>
    <property type="molecule type" value="Genomic_DNA"/>
</dbReference>